<comment type="pathway">
    <text evidence="4 15">Amino-acid biosynthesis; L-tryptophan biosynthesis; L-tryptophan from chorismate: step 4/5.</text>
</comment>
<dbReference type="OrthoDB" id="9804217at2"/>
<evidence type="ECO:0000256" key="6">
    <source>
        <dbReference type="ARBA" id="ARBA00009847"/>
    </source>
</evidence>
<dbReference type="InterPro" id="IPR045186">
    <property type="entry name" value="Indole-3-glycerol_P_synth"/>
</dbReference>
<dbReference type="InterPro" id="IPR001240">
    <property type="entry name" value="PRAI_dom"/>
</dbReference>
<dbReference type="PANTHER" id="PTHR22854:SF2">
    <property type="entry name" value="INDOLE-3-GLYCEROL-PHOSPHATE SYNTHASE"/>
    <property type="match status" value="1"/>
</dbReference>
<dbReference type="GO" id="GO:0004425">
    <property type="term" value="F:indole-3-glycerol-phosphate synthase activity"/>
    <property type="evidence" value="ECO:0007669"/>
    <property type="project" value="UniProtKB-UniRule"/>
</dbReference>
<evidence type="ECO:0000256" key="14">
    <source>
        <dbReference type="ARBA" id="ARBA00025592"/>
    </source>
</evidence>
<keyword evidence="20" id="KW-1185">Reference proteome</keyword>
<dbReference type="InterPro" id="IPR001468">
    <property type="entry name" value="Indole-3-GlycerolPSynthase_CS"/>
</dbReference>
<evidence type="ECO:0000256" key="11">
    <source>
        <dbReference type="ARBA" id="ARBA00023235"/>
    </source>
</evidence>
<evidence type="ECO:0000256" key="2">
    <source>
        <dbReference type="ARBA" id="ARBA00001633"/>
    </source>
</evidence>
<accession>A0A432VZF5</accession>
<dbReference type="Pfam" id="PF00218">
    <property type="entry name" value="IGPS"/>
    <property type="match status" value="1"/>
</dbReference>
<comment type="function">
    <text evidence="14">Bifunctional enzyme that catalyzes two sequential steps of tryptophan biosynthetic pathway. The first reaction is catalyzed by the isomerase, coded by the TrpF domain; the second reaction is catalyzed by the synthase, coded by the TrpC domain.</text>
</comment>
<organism evidence="19 20">
    <name type="scientific">Aliidiomarina haloalkalitolerans</name>
    <dbReference type="NCBI Taxonomy" id="859059"/>
    <lineage>
        <taxon>Bacteria</taxon>
        <taxon>Pseudomonadati</taxon>
        <taxon>Pseudomonadota</taxon>
        <taxon>Gammaproteobacteria</taxon>
        <taxon>Alteromonadales</taxon>
        <taxon>Idiomarinaceae</taxon>
        <taxon>Aliidiomarina</taxon>
    </lineage>
</organism>
<dbReference type="Pfam" id="PF00697">
    <property type="entry name" value="PRAI"/>
    <property type="match status" value="1"/>
</dbReference>
<feature type="domain" description="Indole-3-glycerol phosphate synthase" evidence="17">
    <location>
        <begin position="9"/>
        <end position="259"/>
    </location>
</feature>
<keyword evidence="8 15" id="KW-0210">Decarboxylase</keyword>
<evidence type="ECO:0000256" key="4">
    <source>
        <dbReference type="ARBA" id="ARBA00004696"/>
    </source>
</evidence>
<sequence length="476" mass="51766">MPEDTPSILRTIVEQRQIRLSELQQQLPEAEAHRLATASTRPVRDFHAALAQGNTQFILECKKASPSKGVIRADFDPVAIARIYQSYAAAISVLTEPDFFHGDFSYLQAVSQQVHCPVLCKDFIFSTYQVALARYYGADAILLMLSVLDDATYQELATYAESLGLHILTEVSDSNEMQRANTLGAKIIGINHRNLRDMSMDLNRSQELAPQAHSNALIIAESGIENHQQVRAIAPHVDAFLVGGSLTAEADIDLACRELIYGTNKVCGITCIEHAFAARDAGASALGLIFAQRSPRRVTLAEAQTISQVRHVRYTAVISANDYDDSAAMNAAVVALCQQLPLHAVQVHDLALEQTDAIAELKRALPAHIRLHLAVRGDLATTMSTLNAMVMSPNSAVDRYLVDNGQGGSGQAFDWSTLTPEVAGKVILAGGLNLDNLCAALAHQCYALDLNSGFERAPGRKDPALLHQAFQLIRSY</sequence>
<evidence type="ECO:0000256" key="8">
    <source>
        <dbReference type="ARBA" id="ARBA00022793"/>
    </source>
</evidence>
<dbReference type="HAMAP" id="MF_00135">
    <property type="entry name" value="PRAI"/>
    <property type="match status" value="1"/>
</dbReference>
<dbReference type="Proteomes" id="UP000288212">
    <property type="component" value="Unassembled WGS sequence"/>
</dbReference>
<dbReference type="NCBIfam" id="NF006945">
    <property type="entry name" value="PRK09427.1"/>
    <property type="match status" value="1"/>
</dbReference>
<dbReference type="InterPro" id="IPR011060">
    <property type="entry name" value="RibuloseP-bd_barrel"/>
</dbReference>
<comment type="similarity">
    <text evidence="6">In the C-terminal section; belongs to the TrpF family.</text>
</comment>
<keyword evidence="9 15" id="KW-0822">Tryptophan biosynthesis</keyword>
<evidence type="ECO:0000313" key="19">
    <source>
        <dbReference type="EMBL" id="RUO22064.1"/>
    </source>
</evidence>
<evidence type="ECO:0000256" key="12">
    <source>
        <dbReference type="ARBA" id="ARBA00023239"/>
    </source>
</evidence>
<dbReference type="Gene3D" id="3.20.20.70">
    <property type="entry name" value="Aldolase class I"/>
    <property type="match status" value="2"/>
</dbReference>
<dbReference type="EC" id="4.1.1.48" evidence="15"/>
<keyword evidence="10 15" id="KW-0057">Aromatic amino acid biosynthesis</keyword>
<evidence type="ECO:0000256" key="13">
    <source>
        <dbReference type="ARBA" id="ARBA00023268"/>
    </source>
</evidence>
<evidence type="ECO:0000256" key="1">
    <source>
        <dbReference type="ARBA" id="ARBA00001164"/>
    </source>
</evidence>
<dbReference type="GO" id="GO:0004640">
    <property type="term" value="F:phosphoribosylanthranilate isomerase activity"/>
    <property type="evidence" value="ECO:0007669"/>
    <property type="project" value="UniProtKB-UniRule"/>
</dbReference>
<dbReference type="PROSITE" id="PS00614">
    <property type="entry name" value="IGPS"/>
    <property type="match status" value="1"/>
</dbReference>
<comment type="similarity">
    <text evidence="16">Belongs to the TrpF family.</text>
</comment>
<comment type="similarity">
    <text evidence="15">Belongs to the TrpC family.</text>
</comment>
<dbReference type="CDD" id="cd00331">
    <property type="entry name" value="IGPS"/>
    <property type="match status" value="1"/>
</dbReference>
<comment type="catalytic activity">
    <reaction evidence="2 15">
        <text>1-(2-carboxyphenylamino)-1-deoxy-D-ribulose 5-phosphate + H(+) = (1S,2R)-1-C-(indol-3-yl)glycerol 3-phosphate + CO2 + H2O</text>
        <dbReference type="Rhea" id="RHEA:23476"/>
        <dbReference type="ChEBI" id="CHEBI:15377"/>
        <dbReference type="ChEBI" id="CHEBI:15378"/>
        <dbReference type="ChEBI" id="CHEBI:16526"/>
        <dbReference type="ChEBI" id="CHEBI:58613"/>
        <dbReference type="ChEBI" id="CHEBI:58866"/>
        <dbReference type="EC" id="4.1.1.48"/>
    </reaction>
</comment>
<dbReference type="HAMAP" id="MF_00134_B">
    <property type="entry name" value="IGPS_B"/>
    <property type="match status" value="1"/>
</dbReference>
<dbReference type="NCBIfam" id="NF001377">
    <property type="entry name" value="PRK00278.2-4"/>
    <property type="match status" value="1"/>
</dbReference>
<keyword evidence="12 15" id="KW-0456">Lyase</keyword>
<evidence type="ECO:0000256" key="5">
    <source>
        <dbReference type="ARBA" id="ARBA00007902"/>
    </source>
</evidence>
<protein>
    <recommendedName>
        <fullName evidence="15 16">Multifunctional fusion protein</fullName>
    </recommendedName>
    <domain>
        <recommendedName>
            <fullName evidence="15">Indole-3-glycerol phosphate synthase</fullName>
            <shortName evidence="15">IGPS</shortName>
            <ecNumber evidence="15">4.1.1.48</ecNumber>
        </recommendedName>
    </domain>
    <domain>
        <recommendedName>
            <fullName evidence="16">N-(5'-phosphoribosyl)anthranilate isomerase</fullName>
            <shortName evidence="16">PRAI</shortName>
            <ecNumber evidence="16">5.3.1.24</ecNumber>
        </recommendedName>
    </domain>
</protein>
<keyword evidence="13" id="KW-0511">Multifunctional enzyme</keyword>
<keyword evidence="11 16" id="KW-0413">Isomerase</keyword>
<reference evidence="19 20" key="1">
    <citation type="journal article" date="2011" name="Front. Microbiol.">
        <title>Genomic signatures of strain selection and enhancement in Bacillus atrophaeus var. globigii, a historical biowarfare simulant.</title>
        <authorList>
            <person name="Gibbons H.S."/>
            <person name="Broomall S.M."/>
            <person name="McNew L.A."/>
            <person name="Daligault H."/>
            <person name="Chapman C."/>
            <person name="Bruce D."/>
            <person name="Karavis M."/>
            <person name="Krepps M."/>
            <person name="McGregor P.A."/>
            <person name="Hong C."/>
            <person name="Park K.H."/>
            <person name="Akmal A."/>
            <person name="Feldman A."/>
            <person name="Lin J.S."/>
            <person name="Chang W.E."/>
            <person name="Higgs B.W."/>
            <person name="Demirev P."/>
            <person name="Lindquist J."/>
            <person name="Liem A."/>
            <person name="Fochler E."/>
            <person name="Read T.D."/>
            <person name="Tapia R."/>
            <person name="Johnson S."/>
            <person name="Bishop-Lilly K.A."/>
            <person name="Detter C."/>
            <person name="Han C."/>
            <person name="Sozhamannan S."/>
            <person name="Rosenzweig C.N."/>
            <person name="Skowronski E.W."/>
        </authorList>
    </citation>
    <scope>NUCLEOTIDE SEQUENCE [LARGE SCALE GENOMIC DNA]</scope>
    <source>
        <strain evidence="19 20">AK5</strain>
    </source>
</reference>
<dbReference type="SUPFAM" id="SSF51366">
    <property type="entry name" value="Ribulose-phoshate binding barrel"/>
    <property type="match status" value="2"/>
</dbReference>
<comment type="catalytic activity">
    <reaction evidence="1 16">
        <text>N-(5-phospho-beta-D-ribosyl)anthranilate = 1-(2-carboxyphenylamino)-1-deoxy-D-ribulose 5-phosphate</text>
        <dbReference type="Rhea" id="RHEA:21540"/>
        <dbReference type="ChEBI" id="CHEBI:18277"/>
        <dbReference type="ChEBI" id="CHEBI:58613"/>
        <dbReference type="EC" id="5.3.1.24"/>
    </reaction>
</comment>
<evidence type="ECO:0000256" key="3">
    <source>
        <dbReference type="ARBA" id="ARBA00004664"/>
    </source>
</evidence>
<dbReference type="CDD" id="cd00405">
    <property type="entry name" value="PRAI"/>
    <property type="match status" value="1"/>
</dbReference>
<dbReference type="UniPathway" id="UPA00035">
    <property type="reaction ID" value="UER00042"/>
</dbReference>
<evidence type="ECO:0000256" key="7">
    <source>
        <dbReference type="ARBA" id="ARBA00022605"/>
    </source>
</evidence>
<comment type="caution">
    <text evidence="19">The sequence shown here is derived from an EMBL/GenBank/DDBJ whole genome shotgun (WGS) entry which is preliminary data.</text>
</comment>
<proteinExistence type="inferred from homology"/>
<dbReference type="AlphaFoldDB" id="A0A432VZF5"/>
<evidence type="ECO:0000256" key="15">
    <source>
        <dbReference type="HAMAP-Rule" id="MF_00134"/>
    </source>
</evidence>
<dbReference type="FunFam" id="3.20.20.70:FF:000024">
    <property type="entry name" value="Indole-3-glycerol phosphate synthase"/>
    <property type="match status" value="1"/>
</dbReference>
<evidence type="ECO:0000313" key="20">
    <source>
        <dbReference type="Proteomes" id="UP000288212"/>
    </source>
</evidence>
<dbReference type="EC" id="5.3.1.24" evidence="16"/>
<dbReference type="PANTHER" id="PTHR22854">
    <property type="entry name" value="TRYPTOPHAN BIOSYNTHESIS PROTEIN"/>
    <property type="match status" value="1"/>
</dbReference>
<dbReference type="InterPro" id="IPR013785">
    <property type="entry name" value="Aldolase_TIM"/>
</dbReference>
<dbReference type="EMBL" id="PIPI01000001">
    <property type="protein sequence ID" value="RUO22064.1"/>
    <property type="molecule type" value="Genomic_DNA"/>
</dbReference>
<evidence type="ECO:0000259" key="18">
    <source>
        <dbReference type="Pfam" id="PF00697"/>
    </source>
</evidence>
<keyword evidence="7 15" id="KW-0028">Amino-acid biosynthesis</keyword>
<name>A0A432VZF5_9GAMM</name>
<feature type="domain" description="N-(5'phosphoribosyl) anthranilate isomerase (PRAI)" evidence="18">
    <location>
        <begin position="264"/>
        <end position="471"/>
    </location>
</feature>
<dbReference type="GO" id="GO:0000162">
    <property type="term" value="P:L-tryptophan biosynthetic process"/>
    <property type="evidence" value="ECO:0007669"/>
    <property type="project" value="UniProtKB-UniRule"/>
</dbReference>
<evidence type="ECO:0000256" key="9">
    <source>
        <dbReference type="ARBA" id="ARBA00022822"/>
    </source>
</evidence>
<evidence type="ECO:0000256" key="10">
    <source>
        <dbReference type="ARBA" id="ARBA00023141"/>
    </source>
</evidence>
<comment type="pathway">
    <text evidence="3 16">Amino-acid biosynthesis; L-tryptophan biosynthesis; L-tryptophan from chorismate: step 3/5.</text>
</comment>
<evidence type="ECO:0000259" key="17">
    <source>
        <dbReference type="Pfam" id="PF00218"/>
    </source>
</evidence>
<dbReference type="InterPro" id="IPR013798">
    <property type="entry name" value="Indole-3-glycerol_P_synth_dom"/>
</dbReference>
<evidence type="ECO:0000256" key="16">
    <source>
        <dbReference type="HAMAP-Rule" id="MF_00135"/>
    </source>
</evidence>
<comment type="similarity">
    <text evidence="5">In the N-terminal section; belongs to the TrpC family.</text>
</comment>
<gene>
    <name evidence="16" type="primary">trpF</name>
    <name evidence="15" type="synonym">trpC</name>
    <name evidence="19" type="ORF">CWE06_00555</name>
</gene>